<proteinExistence type="predicted"/>
<gene>
    <name evidence="1" type="ORF">BpHYR1_053231</name>
</gene>
<accession>A0A3M7SH82</accession>
<evidence type="ECO:0000313" key="2">
    <source>
        <dbReference type="Proteomes" id="UP000276133"/>
    </source>
</evidence>
<dbReference type="AlphaFoldDB" id="A0A3M7SH82"/>
<dbReference type="Proteomes" id="UP000276133">
    <property type="component" value="Unassembled WGS sequence"/>
</dbReference>
<evidence type="ECO:0000313" key="1">
    <source>
        <dbReference type="EMBL" id="RNA35122.1"/>
    </source>
</evidence>
<name>A0A3M7SH82_BRAPC</name>
<protein>
    <submittedName>
        <fullName evidence="1">Uncharacterized protein</fullName>
    </submittedName>
</protein>
<dbReference type="EMBL" id="REGN01001371">
    <property type="protein sequence ID" value="RNA35122.1"/>
    <property type="molecule type" value="Genomic_DNA"/>
</dbReference>
<sequence>MSQKIRRFVNIEIDHLLGFILRQNIMEKKIFGIKLFMIAVKFELNTEPAQTIKFESEFPKLDFFND</sequence>
<comment type="caution">
    <text evidence="1">The sequence shown here is derived from an EMBL/GenBank/DDBJ whole genome shotgun (WGS) entry which is preliminary data.</text>
</comment>
<reference evidence="1 2" key="1">
    <citation type="journal article" date="2018" name="Sci. Rep.">
        <title>Genomic signatures of local adaptation to the degree of environmental predictability in rotifers.</title>
        <authorList>
            <person name="Franch-Gras L."/>
            <person name="Hahn C."/>
            <person name="Garcia-Roger E.M."/>
            <person name="Carmona M.J."/>
            <person name="Serra M."/>
            <person name="Gomez A."/>
        </authorList>
    </citation>
    <scope>NUCLEOTIDE SEQUENCE [LARGE SCALE GENOMIC DNA]</scope>
    <source>
        <strain evidence="1">HYR1</strain>
    </source>
</reference>
<organism evidence="1 2">
    <name type="scientific">Brachionus plicatilis</name>
    <name type="common">Marine rotifer</name>
    <name type="synonym">Brachionus muelleri</name>
    <dbReference type="NCBI Taxonomy" id="10195"/>
    <lineage>
        <taxon>Eukaryota</taxon>
        <taxon>Metazoa</taxon>
        <taxon>Spiralia</taxon>
        <taxon>Gnathifera</taxon>
        <taxon>Rotifera</taxon>
        <taxon>Eurotatoria</taxon>
        <taxon>Monogononta</taxon>
        <taxon>Pseudotrocha</taxon>
        <taxon>Ploima</taxon>
        <taxon>Brachionidae</taxon>
        <taxon>Brachionus</taxon>
    </lineage>
</organism>
<keyword evidence="2" id="KW-1185">Reference proteome</keyword>